<keyword evidence="2" id="KW-0067">ATP-binding</keyword>
<dbReference type="GO" id="GO:0004016">
    <property type="term" value="F:adenylate cyclase activity"/>
    <property type="evidence" value="ECO:0007669"/>
    <property type="project" value="UniProtKB-ARBA"/>
</dbReference>
<gene>
    <name evidence="4" type="ORF">ENF18_05970</name>
</gene>
<keyword evidence="1" id="KW-0547">Nucleotide-binding</keyword>
<evidence type="ECO:0000313" key="4">
    <source>
        <dbReference type="EMBL" id="HDI83321.1"/>
    </source>
</evidence>
<dbReference type="PANTHER" id="PTHR16305:SF28">
    <property type="entry name" value="GUANYLATE CYCLASE DOMAIN-CONTAINING PROTEIN"/>
    <property type="match status" value="1"/>
</dbReference>
<dbReference type="Pfam" id="PF13424">
    <property type="entry name" value="TPR_12"/>
    <property type="match status" value="1"/>
</dbReference>
<dbReference type="GO" id="GO:0035556">
    <property type="term" value="P:intracellular signal transduction"/>
    <property type="evidence" value="ECO:0007669"/>
    <property type="project" value="InterPro"/>
</dbReference>
<feature type="domain" description="Guanylate cyclase" evidence="3">
    <location>
        <begin position="1"/>
        <end position="84"/>
    </location>
</feature>
<dbReference type="InterPro" id="IPR027417">
    <property type="entry name" value="P-loop_NTPase"/>
</dbReference>
<dbReference type="CDD" id="cd07302">
    <property type="entry name" value="CHD"/>
    <property type="match status" value="1"/>
</dbReference>
<dbReference type="GO" id="GO:0009190">
    <property type="term" value="P:cyclic nucleotide biosynthetic process"/>
    <property type="evidence" value="ECO:0007669"/>
    <property type="project" value="InterPro"/>
</dbReference>
<dbReference type="InterPro" id="IPR011990">
    <property type="entry name" value="TPR-like_helical_dom_sf"/>
</dbReference>
<feature type="non-terminal residue" evidence="4">
    <location>
        <position position="583"/>
    </location>
</feature>
<evidence type="ECO:0000256" key="1">
    <source>
        <dbReference type="ARBA" id="ARBA00022741"/>
    </source>
</evidence>
<dbReference type="PROSITE" id="PS50125">
    <property type="entry name" value="GUANYLATE_CYCLASE_2"/>
    <property type="match status" value="1"/>
</dbReference>
<reference evidence="4" key="1">
    <citation type="journal article" date="2020" name="mSystems">
        <title>Genome- and Community-Level Interaction Insights into Carbon Utilization and Element Cycling Functions of Hydrothermarchaeota in Hydrothermal Sediment.</title>
        <authorList>
            <person name="Zhou Z."/>
            <person name="Liu Y."/>
            <person name="Xu W."/>
            <person name="Pan J."/>
            <person name="Luo Z.H."/>
            <person name="Li M."/>
        </authorList>
    </citation>
    <scope>NUCLEOTIDE SEQUENCE [LARGE SCALE GENOMIC DNA]</scope>
    <source>
        <strain evidence="4">HyVt-102</strain>
    </source>
</reference>
<dbReference type="EMBL" id="DQWE01000283">
    <property type="protein sequence ID" value="HDI83321.1"/>
    <property type="molecule type" value="Genomic_DNA"/>
</dbReference>
<dbReference type="Gene3D" id="3.40.50.300">
    <property type="entry name" value="P-loop containing nucleotide triphosphate hydrolases"/>
    <property type="match status" value="1"/>
</dbReference>
<dbReference type="Gene3D" id="1.25.40.10">
    <property type="entry name" value="Tetratricopeptide repeat domain"/>
    <property type="match status" value="1"/>
</dbReference>
<evidence type="ECO:0000256" key="2">
    <source>
        <dbReference type="ARBA" id="ARBA00022840"/>
    </source>
</evidence>
<dbReference type="Pfam" id="PF00211">
    <property type="entry name" value="Guanylate_cyc"/>
    <property type="match status" value="1"/>
</dbReference>
<accession>A0A7C0ZEX1</accession>
<dbReference type="Proteomes" id="UP000885847">
    <property type="component" value="Unassembled WGS sequence"/>
</dbReference>
<evidence type="ECO:0000259" key="3">
    <source>
        <dbReference type="PROSITE" id="PS50125"/>
    </source>
</evidence>
<dbReference type="Gene3D" id="3.30.70.1230">
    <property type="entry name" value="Nucleotide cyclase"/>
    <property type="match status" value="1"/>
</dbReference>
<dbReference type="SUPFAM" id="SSF48452">
    <property type="entry name" value="TPR-like"/>
    <property type="match status" value="1"/>
</dbReference>
<dbReference type="GO" id="GO:0005737">
    <property type="term" value="C:cytoplasm"/>
    <property type="evidence" value="ECO:0007669"/>
    <property type="project" value="TreeGrafter"/>
</dbReference>
<dbReference type="PANTHER" id="PTHR16305">
    <property type="entry name" value="TESTICULAR SOLUBLE ADENYLYL CYCLASE"/>
    <property type="match status" value="1"/>
</dbReference>
<sequence>DAIMVIFGAPVAHKDDPERAVRAALEMIEAIKELGVVHTPKGDVQVNMSIGINTGEVVALNMGSDRRMEYTVMGDNVNLSARLEAVANAGEVIISDRTYRYVKDIFEFDKLQPVKVKGKEKPIQIYRVRGIKKKRAVVSRVFVNRDAEMEELKSILEEAIGGRGRRINIHGAYGAGKTTLVQKLVEERAGYRFIHIKGDLYLKNEPLGAFKAAVKDMYGDSIPEELGAIFSEATQSSPEILTRSFISFFSKLLAVSPQVIFLEDLNTIDNLTISFFEQLPLDRPMLLILESETPVEGWENFEIKPLNFDATKELIVNVYGEAEPEVVEGIYKFSEGNPFLIHQVFNLLRARRFIREKDGVWRAVKKLERFRMPESALGLAIETLDRLPEDLYQVVQFASVPGSNFSAEMISNIFGISIQKAGDLFREGVERGIFKYREGRYDFASSLLRDAAYSTLFKKRRREFHRRVAEYLEGYYGEKRYEYSFVLGHHYEMAGEYDKAIEYILKSGAIARNLGDYALALDYYERALSILKKIKSPEGMLEATTGLGKVFFATGEIQSARKMFRRAMIWARRIDMKRLAEIL</sequence>
<name>A0A7C0ZEX1_UNCW3</name>
<dbReference type="AlphaFoldDB" id="A0A7C0ZEX1"/>
<comment type="caution">
    <text evidence="4">The sequence shown here is derived from an EMBL/GenBank/DDBJ whole genome shotgun (WGS) entry which is preliminary data.</text>
</comment>
<protein>
    <submittedName>
        <fullName evidence="4">Adenylate/guanylate cyclase domain-containing protein</fullName>
    </submittedName>
</protein>
<proteinExistence type="predicted"/>
<feature type="non-terminal residue" evidence="4">
    <location>
        <position position="1"/>
    </location>
</feature>
<dbReference type="InterPro" id="IPR001054">
    <property type="entry name" value="A/G_cyclase"/>
</dbReference>
<organism evidence="4">
    <name type="scientific">candidate division WOR-3 bacterium</name>
    <dbReference type="NCBI Taxonomy" id="2052148"/>
    <lineage>
        <taxon>Bacteria</taxon>
        <taxon>Bacteria division WOR-3</taxon>
    </lineage>
</organism>
<dbReference type="SUPFAM" id="SSF55073">
    <property type="entry name" value="Nucleotide cyclase"/>
    <property type="match status" value="1"/>
</dbReference>
<dbReference type="InterPro" id="IPR041664">
    <property type="entry name" value="AAA_16"/>
</dbReference>
<dbReference type="SUPFAM" id="SSF52540">
    <property type="entry name" value="P-loop containing nucleoside triphosphate hydrolases"/>
    <property type="match status" value="1"/>
</dbReference>
<dbReference type="GO" id="GO:0005524">
    <property type="term" value="F:ATP binding"/>
    <property type="evidence" value="ECO:0007669"/>
    <property type="project" value="UniProtKB-KW"/>
</dbReference>
<dbReference type="InterPro" id="IPR029787">
    <property type="entry name" value="Nucleotide_cyclase"/>
</dbReference>
<dbReference type="Pfam" id="PF13191">
    <property type="entry name" value="AAA_16"/>
    <property type="match status" value="1"/>
</dbReference>